<dbReference type="Proteomes" id="UP000275069">
    <property type="component" value="Plasmid unnamed1"/>
</dbReference>
<evidence type="ECO:0000259" key="7">
    <source>
        <dbReference type="Pfam" id="PF04932"/>
    </source>
</evidence>
<evidence type="ECO:0000256" key="4">
    <source>
        <dbReference type="ARBA" id="ARBA00023136"/>
    </source>
</evidence>
<organism evidence="8 9">
    <name type="scientific">Gryllotalpicola protaetiae</name>
    <dbReference type="NCBI Taxonomy" id="2419771"/>
    <lineage>
        <taxon>Bacteria</taxon>
        <taxon>Bacillati</taxon>
        <taxon>Actinomycetota</taxon>
        <taxon>Actinomycetes</taxon>
        <taxon>Micrococcales</taxon>
        <taxon>Microbacteriaceae</taxon>
        <taxon>Gryllotalpicola</taxon>
    </lineage>
</organism>
<feature type="region of interest" description="Disordered" evidence="5">
    <location>
        <begin position="23"/>
        <end position="56"/>
    </location>
</feature>
<feature type="transmembrane region" description="Helical" evidence="6">
    <location>
        <begin position="310"/>
        <end position="331"/>
    </location>
</feature>
<dbReference type="AlphaFoldDB" id="A0A387C4P0"/>
<feature type="domain" description="O-antigen ligase-related" evidence="7">
    <location>
        <begin position="437"/>
        <end position="580"/>
    </location>
</feature>
<keyword evidence="8" id="KW-0436">Ligase</keyword>
<feature type="transmembrane region" description="Helical" evidence="6">
    <location>
        <begin position="288"/>
        <end position="304"/>
    </location>
</feature>
<geneLocation type="plasmid" evidence="8 9">
    <name>unnamed1</name>
</geneLocation>
<dbReference type="GO" id="GO:0016874">
    <property type="term" value="F:ligase activity"/>
    <property type="evidence" value="ECO:0007669"/>
    <property type="project" value="UniProtKB-KW"/>
</dbReference>
<evidence type="ECO:0000256" key="6">
    <source>
        <dbReference type="SAM" id="Phobius"/>
    </source>
</evidence>
<keyword evidence="2 6" id="KW-0812">Transmembrane</keyword>
<keyword evidence="4 6" id="KW-0472">Membrane</keyword>
<evidence type="ECO:0000256" key="3">
    <source>
        <dbReference type="ARBA" id="ARBA00022989"/>
    </source>
</evidence>
<proteinExistence type="predicted"/>
<dbReference type="OrthoDB" id="1118146at2"/>
<sequence>MPAVERLSRAAFQFCTRYPTALPPHLQVGPMPDNSAGHHAKDGNGDGVSQLPRAAAAEGRGEDVVAAQCSCAAAASSCSAGRNQTAWVTVAARSSDSSKWPSRMLSRRRSAAPLTRTRVGFSARATSRCRGRALRFRGDMPGSMRRRFRARRMCRRPGSQRLQPAAAAVLRQRDCLSRGSRRRLCANASSQLTPWHHVFMPNRLVFLLGCGPGARASLDAANTSVPFRGSSRGAQIYATLVFLVVLAGDAWRYTISWYGWGALTATLVTIAIFSLVRARAWRQWRIQPVLFVAFLLILFASIAWSQYRIWTFLAAALTLVTYATGYALLLLRRPVQLTRALGDALRIILWASLAFEATVSLFLRRPLAPFWTDYSGLRHIPAAFYWSRDLLLHGGRIQGVVGNSDTLAMIALLGLIVFVTELVSGLTRFTSGSVNIAVALVTLALTRSGTVTVALVATGVVGAFLVIRHAAATRLRAGLYASLGGAVAAVAAVVLLWHAQLLHTLGKSPDLTGRTTIWHSVEGLALERPWLGWGWISYWVPTVKPFKGLAVHGGVEYLQAHNAWLDVWMQLGVAGLALFVALVISTIAQCGRVAFMTEPSLSSPLSRARFLPLLVMTALITQSFAESRLLVEYGMLLLAICALATHRRNREVAGR</sequence>
<evidence type="ECO:0000256" key="5">
    <source>
        <dbReference type="SAM" id="MobiDB-lite"/>
    </source>
</evidence>
<keyword evidence="8" id="KW-0614">Plasmid</keyword>
<dbReference type="GO" id="GO:0016020">
    <property type="term" value="C:membrane"/>
    <property type="evidence" value="ECO:0007669"/>
    <property type="project" value="UniProtKB-SubCell"/>
</dbReference>
<feature type="transmembrane region" description="Helical" evidence="6">
    <location>
        <begin position="567"/>
        <end position="588"/>
    </location>
</feature>
<reference evidence="8 9" key="1">
    <citation type="submission" date="2018-09" db="EMBL/GenBank/DDBJ databases">
        <title>Genome sequencing of strain 2DFW10M-5.</title>
        <authorList>
            <person name="Heo J."/>
            <person name="Kim S.-J."/>
            <person name="Kwon S.-W."/>
        </authorList>
    </citation>
    <scope>NUCLEOTIDE SEQUENCE [LARGE SCALE GENOMIC DNA]</scope>
    <source>
        <strain evidence="8 9">2DFW10M-5</strain>
        <plasmid evidence="8 9">unnamed1</plasmid>
    </source>
</reference>
<evidence type="ECO:0000256" key="2">
    <source>
        <dbReference type="ARBA" id="ARBA00022692"/>
    </source>
</evidence>
<protein>
    <submittedName>
        <fullName evidence="8">O-antigen ligase family protein</fullName>
    </submittedName>
</protein>
<evidence type="ECO:0000313" key="9">
    <source>
        <dbReference type="Proteomes" id="UP000275069"/>
    </source>
</evidence>
<dbReference type="KEGG" id="gry:D7I44_17900"/>
<evidence type="ECO:0000313" key="8">
    <source>
        <dbReference type="EMBL" id="AYG05551.1"/>
    </source>
</evidence>
<feature type="transmembrane region" description="Helical" evidence="6">
    <location>
        <begin position="479"/>
        <end position="499"/>
    </location>
</feature>
<comment type="subcellular location">
    <subcellularLocation>
        <location evidence="1">Membrane</location>
        <topology evidence="1">Multi-pass membrane protein</topology>
    </subcellularLocation>
</comment>
<name>A0A387C4P0_9MICO</name>
<feature type="transmembrane region" description="Helical" evidence="6">
    <location>
        <begin position="257"/>
        <end position="276"/>
    </location>
</feature>
<dbReference type="EMBL" id="CP032625">
    <property type="protein sequence ID" value="AYG05551.1"/>
    <property type="molecule type" value="Genomic_DNA"/>
</dbReference>
<feature type="transmembrane region" description="Helical" evidence="6">
    <location>
        <begin position="397"/>
        <end position="419"/>
    </location>
</feature>
<dbReference type="InterPro" id="IPR007016">
    <property type="entry name" value="O-antigen_ligase-rel_domated"/>
</dbReference>
<dbReference type="PANTHER" id="PTHR37422">
    <property type="entry name" value="TEICHURONIC ACID BIOSYNTHESIS PROTEIN TUAE"/>
    <property type="match status" value="1"/>
</dbReference>
<dbReference type="PANTHER" id="PTHR37422:SF17">
    <property type="entry name" value="O-ANTIGEN LIGASE"/>
    <property type="match status" value="1"/>
</dbReference>
<dbReference type="InterPro" id="IPR051533">
    <property type="entry name" value="WaaL-like"/>
</dbReference>
<keyword evidence="3 6" id="KW-1133">Transmembrane helix</keyword>
<dbReference type="Pfam" id="PF04932">
    <property type="entry name" value="Wzy_C"/>
    <property type="match status" value="1"/>
</dbReference>
<gene>
    <name evidence="8" type="ORF">D7I44_17900</name>
</gene>
<evidence type="ECO:0000256" key="1">
    <source>
        <dbReference type="ARBA" id="ARBA00004141"/>
    </source>
</evidence>
<feature type="transmembrane region" description="Helical" evidence="6">
    <location>
        <begin position="451"/>
        <end position="467"/>
    </location>
</feature>
<accession>A0A387C4P0</accession>
<keyword evidence="9" id="KW-1185">Reference proteome</keyword>